<dbReference type="PANTHER" id="PTHR42832">
    <property type="entry name" value="AMINO ACID AMINOTRANSFERASE"/>
    <property type="match status" value="1"/>
</dbReference>
<keyword evidence="6" id="KW-1185">Reference proteome</keyword>
<feature type="domain" description="Aminotransferase class I/classII large" evidence="4">
    <location>
        <begin position="29"/>
        <end position="382"/>
    </location>
</feature>
<dbReference type="EMBL" id="CP007457">
    <property type="protein sequence ID" value="AIZ15858.1"/>
    <property type="molecule type" value="Genomic_DNA"/>
</dbReference>
<dbReference type="PANTHER" id="PTHR42832:SF3">
    <property type="entry name" value="L-GLUTAMINE--4-(METHYLSULFANYL)-2-OXOBUTANOATE AMINOTRANSFERASE"/>
    <property type="match status" value="1"/>
</dbReference>
<dbReference type="InterPro" id="IPR015424">
    <property type="entry name" value="PyrdxlP-dep_Trfase"/>
</dbReference>
<dbReference type="Pfam" id="PF00155">
    <property type="entry name" value="Aminotran_1_2"/>
    <property type="match status" value="1"/>
</dbReference>
<dbReference type="InterPro" id="IPR019880">
    <property type="entry name" value="OxyQ"/>
</dbReference>
<dbReference type="Proteomes" id="UP000030636">
    <property type="component" value="Chromosome"/>
</dbReference>
<dbReference type="NCBIfam" id="TIGR03539">
    <property type="entry name" value="DapC_actino"/>
    <property type="match status" value="1"/>
</dbReference>
<sequence>MGFHSYSSPYDWSRVTQYKNTARAHAGGMVDLSIGSPADPVPQSVRSALTDAANSANAYGYPATAGTSDLRAALLEWFRTCRDVELEAIGADVVPTVGSKEAVALMASLLHVGEGDVVVQPAASYPTYEIGTQIAGARVHKVADVADVDSWAHLDGVKAVWVNSPCNPTGQVIDAAGMRRIVDAARKIGAVVLSDECYALMAWNDANDAPENREASIESSPCALRSDVCGGDAYGVLVLYSLSKQSNMAGYRTACIAGDHTLVRAMTELRKQIGLIVPGPVQAAMAAGLRDMAAVREQHNRYYSRLSTLVEALRAYGYDAHMPQGALYIWVRTLGDDCWQDMGRLADLGIVPSPGEFYGAPQYLRFSATASDAQITEAAERLHAAL</sequence>
<dbReference type="InterPro" id="IPR015421">
    <property type="entry name" value="PyrdxlP-dep_Trfase_major"/>
</dbReference>
<dbReference type="InterPro" id="IPR050881">
    <property type="entry name" value="LL-DAP_aminotransferase"/>
</dbReference>
<evidence type="ECO:0000256" key="3">
    <source>
        <dbReference type="ARBA" id="ARBA00022679"/>
    </source>
</evidence>
<dbReference type="AlphaFoldDB" id="A0A0A7I6I8"/>
<dbReference type="SUPFAM" id="SSF53383">
    <property type="entry name" value="PLP-dependent transferases"/>
    <property type="match status" value="1"/>
</dbReference>
<keyword evidence="3 5" id="KW-0808">Transferase</keyword>
<dbReference type="GO" id="GO:0030170">
    <property type="term" value="F:pyridoxal phosphate binding"/>
    <property type="evidence" value="ECO:0007669"/>
    <property type="project" value="InterPro"/>
</dbReference>
<dbReference type="KEGG" id="bpsp:AH67_01990"/>
<organism evidence="5 6">
    <name type="scientific">Bifidobacterium pseudolongum PV8-2</name>
    <dbReference type="NCBI Taxonomy" id="1447715"/>
    <lineage>
        <taxon>Bacteria</taxon>
        <taxon>Bacillati</taxon>
        <taxon>Actinomycetota</taxon>
        <taxon>Actinomycetes</taxon>
        <taxon>Bifidobacteriales</taxon>
        <taxon>Bifidobacteriaceae</taxon>
        <taxon>Bifidobacterium</taxon>
    </lineage>
</organism>
<protein>
    <submittedName>
        <fullName evidence="5">N-succinyldiaminopimelate aminotransferase</fullName>
    </submittedName>
</protein>
<dbReference type="OrthoDB" id="9813612at2"/>
<dbReference type="HOGENOM" id="CLU_017584_19_1_11"/>
<accession>A0A0A7I6I8</accession>
<dbReference type="GO" id="GO:0008483">
    <property type="term" value="F:transaminase activity"/>
    <property type="evidence" value="ECO:0007669"/>
    <property type="project" value="UniProtKB-KW"/>
</dbReference>
<evidence type="ECO:0000313" key="6">
    <source>
        <dbReference type="Proteomes" id="UP000030636"/>
    </source>
</evidence>
<dbReference type="InterPro" id="IPR004839">
    <property type="entry name" value="Aminotransferase_I/II_large"/>
</dbReference>
<proteinExistence type="predicted"/>
<dbReference type="RefSeq" id="WP_039171214.1">
    <property type="nucleotide sequence ID" value="NZ_CP007457.1"/>
</dbReference>
<dbReference type="STRING" id="1447715.AH67_01990"/>
<gene>
    <name evidence="5" type="ORF">AH67_01990</name>
</gene>
<reference evidence="5 6" key="1">
    <citation type="journal article" date="2015" name="Genome Announc.">
        <title>Bifidobacterium pseudolongum Strain PV8-2, Isolated from a Stool Sample of an Anemic Kenyan Infant.</title>
        <authorList>
            <person name="Vazquez-Gutierrez P."/>
            <person name="Lacroix C."/>
            <person name="Chassard C."/>
            <person name="Klumpp J."/>
            <person name="Stevens M.J."/>
            <person name="Jans C."/>
        </authorList>
    </citation>
    <scope>NUCLEOTIDE SEQUENCE [LARGE SCALE GENOMIC DNA]</scope>
    <source>
        <strain evidence="5 6">PV8-2</strain>
    </source>
</reference>
<dbReference type="Gene3D" id="3.40.640.10">
    <property type="entry name" value="Type I PLP-dependent aspartate aminotransferase-like (Major domain)"/>
    <property type="match status" value="1"/>
</dbReference>
<evidence type="ECO:0000313" key="5">
    <source>
        <dbReference type="EMBL" id="AIZ15858.1"/>
    </source>
</evidence>
<evidence type="ECO:0000256" key="1">
    <source>
        <dbReference type="ARBA" id="ARBA00001933"/>
    </source>
</evidence>
<dbReference type="CDD" id="cd00609">
    <property type="entry name" value="AAT_like"/>
    <property type="match status" value="1"/>
</dbReference>
<evidence type="ECO:0000259" key="4">
    <source>
        <dbReference type="Pfam" id="PF00155"/>
    </source>
</evidence>
<name>A0A0A7I6I8_9BIFI</name>
<evidence type="ECO:0000256" key="2">
    <source>
        <dbReference type="ARBA" id="ARBA00022576"/>
    </source>
</evidence>
<keyword evidence="2 5" id="KW-0032">Aminotransferase</keyword>
<comment type="cofactor">
    <cofactor evidence="1">
        <name>pyridoxal 5'-phosphate</name>
        <dbReference type="ChEBI" id="CHEBI:597326"/>
    </cofactor>
</comment>